<gene>
    <name evidence="3" type="ORF">SAMN05444580_11073</name>
</gene>
<dbReference type="RefSeq" id="WP_072844906.1">
    <property type="nucleotide sequence ID" value="NZ_FNAB01000010.1"/>
</dbReference>
<dbReference type="Pfam" id="PF09995">
    <property type="entry name" value="MPAB_Lcp_cat"/>
    <property type="match status" value="1"/>
</dbReference>
<feature type="region of interest" description="Disordered" evidence="1">
    <location>
        <begin position="292"/>
        <end position="326"/>
    </location>
</feature>
<keyword evidence="4" id="KW-1185">Reference proteome</keyword>
<dbReference type="AlphaFoldDB" id="A0A1G7A9U7"/>
<reference evidence="3 4" key="1">
    <citation type="submission" date="2016-10" db="EMBL/GenBank/DDBJ databases">
        <authorList>
            <person name="de Groot N.N."/>
        </authorList>
    </citation>
    <scope>NUCLEOTIDE SEQUENCE [LARGE SCALE GENOMIC DNA]</scope>
    <source>
        <strain evidence="3 4">JCM 11308</strain>
    </source>
</reference>
<dbReference type="EMBL" id="FNAB01000010">
    <property type="protein sequence ID" value="SDE10656.1"/>
    <property type="molecule type" value="Genomic_DNA"/>
</dbReference>
<name>A0A1G7A9U7_9NOCA</name>
<evidence type="ECO:0000313" key="3">
    <source>
        <dbReference type="EMBL" id="SDE10656.1"/>
    </source>
</evidence>
<dbReference type="InterPro" id="IPR018713">
    <property type="entry name" value="MPAB/Lcp_cat_dom"/>
</dbReference>
<dbReference type="STRING" id="168276.SAMN05444580_11073"/>
<feature type="compositionally biased region" description="Gly residues" evidence="1">
    <location>
        <begin position="313"/>
        <end position="326"/>
    </location>
</feature>
<protein>
    <submittedName>
        <fullName evidence="3">Uncharacterized conserved protein, DUF2236 family</fullName>
    </submittedName>
</protein>
<dbReference type="Proteomes" id="UP000199417">
    <property type="component" value="Unassembled WGS sequence"/>
</dbReference>
<evidence type="ECO:0000259" key="2">
    <source>
        <dbReference type="Pfam" id="PF09995"/>
    </source>
</evidence>
<dbReference type="GO" id="GO:0016491">
    <property type="term" value="F:oxidoreductase activity"/>
    <property type="evidence" value="ECO:0007669"/>
    <property type="project" value="InterPro"/>
</dbReference>
<evidence type="ECO:0000313" key="4">
    <source>
        <dbReference type="Proteomes" id="UP000199417"/>
    </source>
</evidence>
<sequence length="326" mass="35932">MSEPRTTAGHGWPFDPSRRREDHGFFGPGSPTWKVWTHPTALLGFQRAVTLEHFDPFLTAAVADARGIYLDPRGRLDGTLSYFLIVAVGDTRSAIETSELLMRVHAKATGIEPISGRRYSANNPDSQLWIHVTGWHSVLKCYEMFGPGPLTEVEETQYWADCAVAAELQTCRAADVPRSRAEVHEYFDAVRSRLCVSESALEGMHYLLRTRAGKGRLALWAMSRAMAPATIATLPKWMRELGGFDQPVLVDRAVTPFARAAVRATSTPRVELAVIRRLLPMTHSVLDQHFNGAPPERAETLTPAAARELPGARSGGRQRGLAGRPG</sequence>
<feature type="region of interest" description="Disordered" evidence="1">
    <location>
        <begin position="1"/>
        <end position="23"/>
    </location>
</feature>
<evidence type="ECO:0000256" key="1">
    <source>
        <dbReference type="SAM" id="MobiDB-lite"/>
    </source>
</evidence>
<feature type="domain" description="ER-bound oxygenase mpaB/mpaB'/Rubber oxygenase catalytic" evidence="2">
    <location>
        <begin position="33"/>
        <end position="262"/>
    </location>
</feature>
<dbReference type="PANTHER" id="PTHR36151">
    <property type="entry name" value="BLR2777 PROTEIN"/>
    <property type="match status" value="1"/>
</dbReference>
<dbReference type="PANTHER" id="PTHR36151:SF3">
    <property type="entry name" value="ER-BOUND OXYGENASE MPAB_MPAB'_RUBBER OXYGENASE CATALYTIC DOMAIN-CONTAINING PROTEIN"/>
    <property type="match status" value="1"/>
</dbReference>
<organism evidence="3 4">
    <name type="scientific">Rhodococcus tukisamuensis</name>
    <dbReference type="NCBI Taxonomy" id="168276"/>
    <lineage>
        <taxon>Bacteria</taxon>
        <taxon>Bacillati</taxon>
        <taxon>Actinomycetota</taxon>
        <taxon>Actinomycetes</taxon>
        <taxon>Mycobacteriales</taxon>
        <taxon>Nocardiaceae</taxon>
        <taxon>Rhodococcus</taxon>
    </lineage>
</organism>
<proteinExistence type="predicted"/>
<accession>A0A1G7A9U7</accession>